<accession>A0A6P3YUK1</accession>
<dbReference type="InParanoid" id="A0A6P3YUK1"/>
<dbReference type="SMART" id="SM00259">
    <property type="entry name" value="ZnF_A20"/>
    <property type="match status" value="1"/>
</dbReference>
<reference evidence="9" key="1">
    <citation type="submission" date="2025-08" db="UniProtKB">
        <authorList>
            <consortium name="RefSeq"/>
        </authorList>
    </citation>
    <scope>IDENTIFICATION</scope>
    <source>
        <tissue evidence="9">Seedling</tissue>
    </source>
</reference>
<gene>
    <name evidence="9" type="primary">LOC107405257</name>
</gene>
<evidence type="ECO:0000256" key="4">
    <source>
        <dbReference type="ARBA" id="ARBA00022833"/>
    </source>
</evidence>
<dbReference type="AlphaFoldDB" id="A0A6P3YUK1"/>
<dbReference type="SUPFAM" id="SSF118310">
    <property type="entry name" value="AN1-like Zinc finger"/>
    <property type="match status" value="1"/>
</dbReference>
<feature type="domain" description="AN1-type" evidence="7">
    <location>
        <begin position="76"/>
        <end position="122"/>
    </location>
</feature>
<dbReference type="InterPro" id="IPR000058">
    <property type="entry name" value="Znf_AN1"/>
</dbReference>
<dbReference type="RefSeq" id="XP_015867773.2">
    <property type="nucleotide sequence ID" value="XM_016012287.4"/>
</dbReference>
<dbReference type="InterPro" id="IPR050652">
    <property type="entry name" value="AN1_A20_ZnFinger"/>
</dbReference>
<evidence type="ECO:0000256" key="1">
    <source>
        <dbReference type="ARBA" id="ARBA00003732"/>
    </source>
</evidence>
<dbReference type="GO" id="GO:0008270">
    <property type="term" value="F:zinc ion binding"/>
    <property type="evidence" value="ECO:0007669"/>
    <property type="project" value="UniProtKB-KW"/>
</dbReference>
<evidence type="ECO:0000313" key="9">
    <source>
        <dbReference type="RefSeq" id="XP_015867773.2"/>
    </source>
</evidence>
<evidence type="ECO:0000256" key="2">
    <source>
        <dbReference type="ARBA" id="ARBA00022723"/>
    </source>
</evidence>
<dbReference type="KEGG" id="zju:107405257"/>
<organism evidence="8 9">
    <name type="scientific">Ziziphus jujuba</name>
    <name type="common">Chinese jujube</name>
    <name type="synonym">Ziziphus sativa</name>
    <dbReference type="NCBI Taxonomy" id="326968"/>
    <lineage>
        <taxon>Eukaryota</taxon>
        <taxon>Viridiplantae</taxon>
        <taxon>Streptophyta</taxon>
        <taxon>Embryophyta</taxon>
        <taxon>Tracheophyta</taxon>
        <taxon>Spermatophyta</taxon>
        <taxon>Magnoliopsida</taxon>
        <taxon>eudicotyledons</taxon>
        <taxon>Gunneridae</taxon>
        <taxon>Pentapetalae</taxon>
        <taxon>rosids</taxon>
        <taxon>fabids</taxon>
        <taxon>Rosales</taxon>
        <taxon>Rhamnaceae</taxon>
        <taxon>Paliureae</taxon>
        <taxon>Ziziphus</taxon>
    </lineage>
</organism>
<dbReference type="InterPro" id="IPR035896">
    <property type="entry name" value="AN1-like_Znf"/>
</dbReference>
<dbReference type="Pfam" id="PF01754">
    <property type="entry name" value="zf-A20"/>
    <property type="match status" value="1"/>
</dbReference>
<dbReference type="Gene3D" id="4.10.1110.10">
    <property type="entry name" value="AN1-like Zinc finger"/>
    <property type="match status" value="1"/>
</dbReference>
<proteinExistence type="predicted"/>
<dbReference type="GeneID" id="107405257"/>
<dbReference type="InterPro" id="IPR002653">
    <property type="entry name" value="Znf_A20"/>
</dbReference>
<keyword evidence="2" id="KW-0479">Metal-binding</keyword>
<dbReference type="Proteomes" id="UP001652623">
    <property type="component" value="Chromosome 4"/>
</dbReference>
<dbReference type="Gene3D" id="1.20.5.4770">
    <property type="match status" value="1"/>
</dbReference>
<keyword evidence="3 5" id="KW-0863">Zinc-finger</keyword>
<dbReference type="SUPFAM" id="SSF57716">
    <property type="entry name" value="Glucocorticoid receptor-like (DNA-binding domain)"/>
    <property type="match status" value="1"/>
</dbReference>
<dbReference type="PANTHER" id="PTHR10634:SF124">
    <property type="entry name" value="ZINC FINGER A20 AND AN1 DOMAIN-CONTAINING STRESS-ASSOCIATED PROTEIN 8-RELATED"/>
    <property type="match status" value="1"/>
</dbReference>
<evidence type="ECO:0000256" key="5">
    <source>
        <dbReference type="PROSITE-ProRule" id="PRU00449"/>
    </source>
</evidence>
<dbReference type="PROSITE" id="PS51039">
    <property type="entry name" value="ZF_AN1"/>
    <property type="match status" value="1"/>
</dbReference>
<protein>
    <submittedName>
        <fullName evidence="9">Zinc finger A20 and AN1 domain-containing stress-associated protein 8</fullName>
    </submittedName>
</protein>
<feature type="domain" description="A20-type" evidence="6">
    <location>
        <begin position="1"/>
        <end position="34"/>
    </location>
</feature>
<keyword evidence="4" id="KW-0862">Zinc</keyword>
<evidence type="ECO:0000313" key="8">
    <source>
        <dbReference type="Proteomes" id="UP001652623"/>
    </source>
</evidence>
<name>A0A6P3YUK1_ZIZJJ</name>
<dbReference type="PANTHER" id="PTHR10634">
    <property type="entry name" value="AN1-TYPE ZINC FINGER PROTEIN"/>
    <property type="match status" value="1"/>
</dbReference>
<dbReference type="PROSITE" id="PS51036">
    <property type="entry name" value="ZF_A20"/>
    <property type="match status" value="1"/>
</dbReference>
<dbReference type="SMART" id="SM00154">
    <property type="entry name" value="ZnF_AN1"/>
    <property type="match status" value="1"/>
</dbReference>
<keyword evidence="8" id="KW-1185">Reference proteome</keyword>
<evidence type="ECO:0000259" key="7">
    <source>
        <dbReference type="PROSITE" id="PS51039"/>
    </source>
</evidence>
<dbReference type="GO" id="GO:0003677">
    <property type="term" value="F:DNA binding"/>
    <property type="evidence" value="ECO:0007669"/>
    <property type="project" value="InterPro"/>
</dbReference>
<comment type="function">
    <text evidence="1">May be involved in environmental stress response.</text>
</comment>
<evidence type="ECO:0000259" key="6">
    <source>
        <dbReference type="PROSITE" id="PS51036"/>
    </source>
</evidence>
<dbReference type="Pfam" id="PF01428">
    <property type="entry name" value="zf-AN1"/>
    <property type="match status" value="1"/>
</dbReference>
<sequence>MDPGLCANGCGFYGSAEKRNLCSKCYSIFLKDHTISKSKANIDLQQENDNTKQPLIILKENNDQVRAHDNSEKQTCGDIKRCKTCNKKVGLTGFKCRCGDVFCSRHRFPEQHACKVDYKSAGRQILAKQNPVCKADKLDYRV</sequence>
<evidence type="ECO:0000256" key="3">
    <source>
        <dbReference type="ARBA" id="ARBA00022771"/>
    </source>
</evidence>